<reference evidence="1 2" key="1">
    <citation type="submission" date="2018-06" db="EMBL/GenBank/DDBJ databases">
        <authorList>
            <consortium name="Pathogen Informatics"/>
            <person name="Doyle S."/>
        </authorList>
    </citation>
    <scope>NUCLEOTIDE SEQUENCE [LARGE SCALE GENOMIC DNA]</scope>
    <source>
        <strain evidence="1 2">NCTC9381</strain>
    </source>
</reference>
<dbReference type="Proteomes" id="UP000254640">
    <property type="component" value="Unassembled WGS sequence"/>
</dbReference>
<evidence type="ECO:0000313" key="1">
    <source>
        <dbReference type="EMBL" id="SUB19204.1"/>
    </source>
</evidence>
<sequence>MTNKLHAKIASLPDRENVVYEIYLGTDQVAEVSNEPDTGMRIEIFNCQHANGWGFDFNEFYLLVEQAKKNISA</sequence>
<dbReference type="RefSeq" id="WP_062759439.1">
    <property type="nucleotide sequence ID" value="NZ_CP034148.1"/>
</dbReference>
<proteinExistence type="predicted"/>
<protein>
    <submittedName>
        <fullName evidence="1">Uncharacterized protein</fullName>
    </submittedName>
</protein>
<dbReference type="EMBL" id="UGSO01000001">
    <property type="protein sequence ID" value="SUB19204.1"/>
    <property type="molecule type" value="Genomic_DNA"/>
</dbReference>
<dbReference type="GeneID" id="66823980"/>
<gene>
    <name evidence="1" type="ORF">NCTC9381_05207</name>
</gene>
<organism evidence="1 2">
    <name type="scientific">Enterobacter agglomerans</name>
    <name type="common">Erwinia herbicola</name>
    <name type="synonym">Pantoea agglomerans</name>
    <dbReference type="NCBI Taxonomy" id="549"/>
    <lineage>
        <taxon>Bacteria</taxon>
        <taxon>Pseudomonadati</taxon>
        <taxon>Pseudomonadota</taxon>
        <taxon>Gammaproteobacteria</taxon>
        <taxon>Enterobacterales</taxon>
        <taxon>Erwiniaceae</taxon>
        <taxon>Pantoea</taxon>
        <taxon>Pantoea agglomerans group</taxon>
    </lineage>
</organism>
<name>A0A379AMU3_ENTAG</name>
<dbReference type="AlphaFoldDB" id="A0A379AMU3"/>
<accession>A0A379AMU3</accession>
<keyword evidence="2" id="KW-1185">Reference proteome</keyword>
<evidence type="ECO:0000313" key="2">
    <source>
        <dbReference type="Proteomes" id="UP000254640"/>
    </source>
</evidence>